<reference evidence="3" key="2">
    <citation type="submission" date="2011-07" db="EMBL/GenBank/DDBJ databases">
        <authorList>
            <person name="Franz C."/>
        </authorList>
    </citation>
    <scope>NUCLEOTIDE SEQUENCE</scope>
    <source>
        <strain evidence="3">Fsh4-2</strain>
    </source>
</reference>
<evidence type="ECO:0000256" key="2">
    <source>
        <dbReference type="SAM" id="Phobius"/>
    </source>
</evidence>
<organism evidence="3">
    <name type="scientific">Weissella thailandensis fsh4-2</name>
    <dbReference type="NCBI Taxonomy" id="1056112"/>
    <lineage>
        <taxon>Bacteria</taxon>
        <taxon>Bacillati</taxon>
        <taxon>Bacillota</taxon>
        <taxon>Bacilli</taxon>
        <taxon>Lactobacillales</taxon>
        <taxon>Lactobacillaceae</taxon>
        <taxon>Weissella</taxon>
    </lineage>
</organism>
<evidence type="ECO:0000256" key="1">
    <source>
        <dbReference type="SAM" id="MobiDB-lite"/>
    </source>
</evidence>
<feature type="compositionally biased region" description="Low complexity" evidence="1">
    <location>
        <begin position="64"/>
        <end position="87"/>
    </location>
</feature>
<sequence length="262" mass="28315">MSKGAWISTIVVLLVIGLGGGGLLYVNQQSQDRELKEEQAKNSSLSKRLDSSDKQKETSEKKSSSQQSSSSVSESSSSSSEETNSNEPVNLTTAQKQAVNKAFLSWASDRAEVGNMAVTDWYFDHGAAGRGDWYANTPDGEIQVQDQNNPGSSAFLVHAIGGCVFLTMKDGSTGQQDDVVESIAGGYGDKADMDKTITKYMLGDNGKVYELRLDKGDTSLTSGFGEYTDEGQRGDYTPSYSFKVSEDQAAQAELQKILADYR</sequence>
<keyword evidence="2" id="KW-0812">Transmembrane</keyword>
<gene>
    <name evidence="3" type="ORF">WT2_00936</name>
</gene>
<protein>
    <submittedName>
        <fullName evidence="3">Putative lipoprotein</fullName>
    </submittedName>
</protein>
<keyword evidence="2" id="KW-0472">Membrane</keyword>
<keyword evidence="2" id="KW-1133">Transmembrane helix</keyword>
<reference evidence="3" key="1">
    <citation type="journal article" date="2011" name="J. Bacteriol.">
        <title>Genome Sequence of Weissella thailandensis fsh4-2.</title>
        <authorList>
            <person name="Benomar N."/>
            <person name="Abriouel H."/>
            <person name="Lee H."/>
            <person name="Cho G.S."/>
            <person name="Huch M."/>
            <person name="Pulido R.P."/>
            <person name="Holzapfel W.H."/>
            <person name="Galvez A."/>
            <person name="Franz C.M."/>
        </authorList>
    </citation>
    <scope>NUCLEOTIDE SEQUENCE</scope>
    <source>
        <strain evidence="3">Fsh4-2</strain>
    </source>
</reference>
<accession>G0UGP3</accession>
<feature type="region of interest" description="Disordered" evidence="1">
    <location>
        <begin position="32"/>
        <end position="90"/>
    </location>
</feature>
<feature type="compositionally biased region" description="Basic and acidic residues" evidence="1">
    <location>
        <begin position="47"/>
        <end position="63"/>
    </location>
</feature>
<dbReference type="EMBL" id="HE575158">
    <property type="protein sequence ID" value="CCC56933.1"/>
    <property type="molecule type" value="Genomic_DNA"/>
</dbReference>
<keyword evidence="3" id="KW-0449">Lipoprotein</keyword>
<feature type="transmembrane region" description="Helical" evidence="2">
    <location>
        <begin position="6"/>
        <end position="26"/>
    </location>
</feature>
<name>G0UGP3_9LACO</name>
<dbReference type="AlphaFoldDB" id="G0UGP3"/>
<evidence type="ECO:0000313" key="3">
    <source>
        <dbReference type="EMBL" id="CCC56933.1"/>
    </source>
</evidence>
<proteinExistence type="predicted"/>